<organism evidence="13 14">
    <name type="scientific">Pseudoalteromonas caenipelagi</name>
    <dbReference type="NCBI Taxonomy" id="2726988"/>
    <lineage>
        <taxon>Bacteria</taxon>
        <taxon>Pseudomonadati</taxon>
        <taxon>Pseudomonadota</taxon>
        <taxon>Gammaproteobacteria</taxon>
        <taxon>Alteromonadales</taxon>
        <taxon>Pseudoalteromonadaceae</taxon>
        <taxon>Pseudoalteromonas</taxon>
    </lineage>
</organism>
<evidence type="ECO:0000256" key="9">
    <source>
        <dbReference type="ARBA" id="ARBA00023136"/>
    </source>
</evidence>
<dbReference type="GO" id="GO:0015891">
    <property type="term" value="P:siderophore transport"/>
    <property type="evidence" value="ECO:0007669"/>
    <property type="project" value="InterPro"/>
</dbReference>
<comment type="similarity">
    <text evidence="2 10">Belongs to the TonB family.</text>
</comment>
<dbReference type="GO" id="GO:0031992">
    <property type="term" value="F:energy transducer activity"/>
    <property type="evidence" value="ECO:0007669"/>
    <property type="project" value="InterPro"/>
</dbReference>
<gene>
    <name evidence="13" type="ORF">HG263_17545</name>
</gene>
<comment type="subcellular location">
    <subcellularLocation>
        <location evidence="1 10">Cell inner membrane</location>
        <topology evidence="1 10">Single-pass membrane protein</topology>
        <orientation evidence="1 10">Periplasmic side</orientation>
    </subcellularLocation>
</comment>
<dbReference type="Gene3D" id="3.30.1150.10">
    <property type="match status" value="1"/>
</dbReference>
<comment type="caution">
    <text evidence="13">The sequence shown here is derived from an EMBL/GenBank/DDBJ whole genome shotgun (WGS) entry which is preliminary data.</text>
</comment>
<dbReference type="InterPro" id="IPR051045">
    <property type="entry name" value="TonB-dependent_transducer"/>
</dbReference>
<dbReference type="AlphaFoldDB" id="A0A849VKM1"/>
<evidence type="ECO:0000256" key="4">
    <source>
        <dbReference type="ARBA" id="ARBA00022475"/>
    </source>
</evidence>
<evidence type="ECO:0000256" key="11">
    <source>
        <dbReference type="SAM" id="MobiDB-lite"/>
    </source>
</evidence>
<feature type="transmembrane region" description="Helical" evidence="10">
    <location>
        <begin position="16"/>
        <end position="34"/>
    </location>
</feature>
<keyword evidence="5 10" id="KW-0997">Cell inner membrane</keyword>
<evidence type="ECO:0000256" key="2">
    <source>
        <dbReference type="ARBA" id="ARBA00006555"/>
    </source>
</evidence>
<feature type="compositionally biased region" description="Basic and acidic residues" evidence="11">
    <location>
        <begin position="59"/>
        <end position="73"/>
    </location>
</feature>
<dbReference type="GO" id="GO:0030288">
    <property type="term" value="C:outer membrane-bounded periplasmic space"/>
    <property type="evidence" value="ECO:0007669"/>
    <property type="project" value="InterPro"/>
</dbReference>
<evidence type="ECO:0000259" key="12">
    <source>
        <dbReference type="PROSITE" id="PS52015"/>
    </source>
</evidence>
<name>A0A849VKM1_9GAMM</name>
<evidence type="ECO:0000313" key="13">
    <source>
        <dbReference type="EMBL" id="NOU52334.1"/>
    </source>
</evidence>
<feature type="compositionally biased region" description="Low complexity" evidence="11">
    <location>
        <begin position="80"/>
        <end position="92"/>
    </location>
</feature>
<keyword evidence="6 10" id="KW-0812">Transmembrane</keyword>
<evidence type="ECO:0000256" key="5">
    <source>
        <dbReference type="ARBA" id="ARBA00022519"/>
    </source>
</evidence>
<dbReference type="GO" id="GO:0005886">
    <property type="term" value="C:plasma membrane"/>
    <property type="evidence" value="ECO:0007669"/>
    <property type="project" value="UniProtKB-SubCell"/>
</dbReference>
<dbReference type="FunFam" id="3.30.1150.10:FF:000006">
    <property type="entry name" value="Protein TonB"/>
    <property type="match status" value="1"/>
</dbReference>
<dbReference type="SUPFAM" id="SSF74653">
    <property type="entry name" value="TolA/TonB C-terminal domain"/>
    <property type="match status" value="1"/>
</dbReference>
<keyword evidence="4 10" id="KW-1003">Cell membrane</keyword>
<evidence type="ECO:0000256" key="10">
    <source>
        <dbReference type="RuleBase" id="RU362123"/>
    </source>
</evidence>
<dbReference type="InterPro" id="IPR003538">
    <property type="entry name" value="TonB"/>
</dbReference>
<dbReference type="InterPro" id="IPR006260">
    <property type="entry name" value="TonB/TolA_C"/>
</dbReference>
<evidence type="ECO:0000313" key="14">
    <source>
        <dbReference type="Proteomes" id="UP000586305"/>
    </source>
</evidence>
<dbReference type="PANTHER" id="PTHR33446:SF14">
    <property type="entry name" value="PROTEIN TONB"/>
    <property type="match status" value="1"/>
</dbReference>
<keyword evidence="8 10" id="KW-1133">Transmembrane helix</keyword>
<dbReference type="PROSITE" id="PS52015">
    <property type="entry name" value="TONB_CTD"/>
    <property type="match status" value="1"/>
</dbReference>
<dbReference type="PRINTS" id="PR01374">
    <property type="entry name" value="TONBPROTEIN"/>
</dbReference>
<dbReference type="PANTHER" id="PTHR33446">
    <property type="entry name" value="PROTEIN TONB-RELATED"/>
    <property type="match status" value="1"/>
</dbReference>
<dbReference type="Proteomes" id="UP000586305">
    <property type="component" value="Unassembled WGS sequence"/>
</dbReference>
<dbReference type="InterPro" id="IPR037682">
    <property type="entry name" value="TonB_C"/>
</dbReference>
<proteinExistence type="inferred from homology"/>
<evidence type="ECO:0000256" key="8">
    <source>
        <dbReference type="ARBA" id="ARBA00022989"/>
    </source>
</evidence>
<keyword evidence="14" id="KW-1185">Reference proteome</keyword>
<dbReference type="GO" id="GO:0015031">
    <property type="term" value="P:protein transport"/>
    <property type="evidence" value="ECO:0007669"/>
    <property type="project" value="UniProtKB-UniRule"/>
</dbReference>
<keyword evidence="3 10" id="KW-0813">Transport</keyword>
<keyword evidence="9 10" id="KW-0472">Membrane</keyword>
<protein>
    <recommendedName>
        <fullName evidence="10">Protein TonB</fullName>
    </recommendedName>
</protein>
<dbReference type="NCBIfam" id="TIGR01352">
    <property type="entry name" value="tonB_Cterm"/>
    <property type="match status" value="1"/>
</dbReference>
<dbReference type="RefSeq" id="WP_171627396.1">
    <property type="nucleotide sequence ID" value="NZ_JABBPG010000009.1"/>
</dbReference>
<dbReference type="GO" id="GO:0055085">
    <property type="term" value="P:transmembrane transport"/>
    <property type="evidence" value="ECO:0007669"/>
    <property type="project" value="InterPro"/>
</dbReference>
<sequence>MYVLDFQNNSLNYKKLFAAVLGGTAMTAAAFVFMQQLVSQDEIRIPVPKPIIDIELGQVKKDTPAEEKPKLPEPPKMQRPPTKVVNNTPPTTEISTATPFTPQVPVPKMTLSPPTMMATEGGATPIVRAEPKYPITAARDGIQGWVKLAFSISPNGEVIDVNVLDAEPKRVFERAAITALKRWKYRPKIENGQAVMQTNQNVVLEFNLAQ</sequence>
<feature type="domain" description="TonB C-terminal" evidence="12">
    <location>
        <begin position="118"/>
        <end position="210"/>
    </location>
</feature>
<evidence type="ECO:0000256" key="3">
    <source>
        <dbReference type="ARBA" id="ARBA00022448"/>
    </source>
</evidence>
<evidence type="ECO:0000256" key="1">
    <source>
        <dbReference type="ARBA" id="ARBA00004383"/>
    </source>
</evidence>
<reference evidence="13 14" key="1">
    <citation type="submission" date="2020-04" db="EMBL/GenBank/DDBJ databases">
        <title>Pseudoalteromonas caenipelagi sp. nov., isolated from a tidal flat.</title>
        <authorList>
            <person name="Park S."/>
            <person name="Yoon J.-H."/>
        </authorList>
    </citation>
    <scope>NUCLEOTIDE SEQUENCE [LARGE SCALE GENOMIC DNA]</scope>
    <source>
        <strain evidence="13 14">JBTF-M23</strain>
    </source>
</reference>
<keyword evidence="7 10" id="KW-0653">Protein transport</keyword>
<dbReference type="Pfam" id="PF03544">
    <property type="entry name" value="TonB_C"/>
    <property type="match status" value="1"/>
</dbReference>
<evidence type="ECO:0000256" key="7">
    <source>
        <dbReference type="ARBA" id="ARBA00022927"/>
    </source>
</evidence>
<comment type="function">
    <text evidence="10">Interacts with outer membrane receptor proteins that carry out high-affinity binding and energy dependent uptake into the periplasmic space of specific substrates. It could act to transduce energy from the cytoplasmic membrane to specific energy-requiring processes in the outer membrane, resulting in the release into the periplasm of ligands bound by these outer membrane proteins.</text>
</comment>
<feature type="region of interest" description="Disordered" evidence="11">
    <location>
        <begin position="59"/>
        <end position="106"/>
    </location>
</feature>
<dbReference type="EMBL" id="JABBPG010000009">
    <property type="protein sequence ID" value="NOU52334.1"/>
    <property type="molecule type" value="Genomic_DNA"/>
</dbReference>
<accession>A0A849VKM1</accession>
<keyword evidence="10" id="KW-0735">Signal-anchor</keyword>
<evidence type="ECO:0000256" key="6">
    <source>
        <dbReference type="ARBA" id="ARBA00022692"/>
    </source>
</evidence>